<keyword evidence="6" id="KW-1185">Reference proteome</keyword>
<comment type="similarity">
    <text evidence="1">Belongs to the Cdt1 family.</text>
</comment>
<protein>
    <submittedName>
        <fullName evidence="5">DNA replication factor Cdt1, C-terminal</fullName>
    </submittedName>
</protein>
<dbReference type="SUPFAM" id="SSF46785">
    <property type="entry name" value="Winged helix' DNA-binding domain"/>
    <property type="match status" value="1"/>
</dbReference>
<dbReference type="PANTHER" id="PTHR28637:SF1">
    <property type="entry name" value="DNA REPLICATION FACTOR CDT1"/>
    <property type="match status" value="1"/>
</dbReference>
<dbReference type="Pfam" id="PF08839">
    <property type="entry name" value="CDT1"/>
    <property type="match status" value="1"/>
</dbReference>
<evidence type="ECO:0000313" key="6">
    <source>
        <dbReference type="Proteomes" id="UP001370490"/>
    </source>
</evidence>
<dbReference type="GO" id="GO:0003677">
    <property type="term" value="F:DNA binding"/>
    <property type="evidence" value="ECO:0007669"/>
    <property type="project" value="InterPro"/>
</dbReference>
<dbReference type="GO" id="GO:0000278">
    <property type="term" value="P:mitotic cell cycle"/>
    <property type="evidence" value="ECO:0007669"/>
    <property type="project" value="TreeGrafter"/>
</dbReference>
<dbReference type="InterPro" id="IPR014939">
    <property type="entry name" value="CDT1_Gemini-bd-like"/>
</dbReference>
<feature type="region of interest" description="Disordered" evidence="3">
    <location>
        <begin position="1"/>
        <end position="87"/>
    </location>
</feature>
<feature type="compositionally biased region" description="Polar residues" evidence="3">
    <location>
        <begin position="60"/>
        <end position="69"/>
    </location>
</feature>
<dbReference type="Gene3D" id="1.10.10.1420">
    <property type="entry name" value="DNA replication factor Cdt1, C-terminal WH domain"/>
    <property type="match status" value="1"/>
</dbReference>
<feature type="compositionally biased region" description="Low complexity" evidence="3">
    <location>
        <begin position="1"/>
        <end position="11"/>
    </location>
</feature>
<dbReference type="Pfam" id="PF16679">
    <property type="entry name" value="CDT1_C"/>
    <property type="match status" value="1"/>
</dbReference>
<reference evidence="5 6" key="1">
    <citation type="submission" date="2023-12" db="EMBL/GenBank/DDBJ databases">
        <title>A high-quality genome assembly for Dillenia turbinata (Dilleniales).</title>
        <authorList>
            <person name="Chanderbali A."/>
        </authorList>
    </citation>
    <scope>NUCLEOTIDE SEQUENCE [LARGE SCALE GENOMIC DNA]</scope>
    <source>
        <strain evidence="5">LSX21</strain>
        <tissue evidence="5">Leaf</tissue>
    </source>
</reference>
<feature type="region of interest" description="Disordered" evidence="3">
    <location>
        <begin position="367"/>
        <end position="421"/>
    </location>
</feature>
<dbReference type="GO" id="GO:0005634">
    <property type="term" value="C:nucleus"/>
    <property type="evidence" value="ECO:0007669"/>
    <property type="project" value="TreeGrafter"/>
</dbReference>
<dbReference type="EMBL" id="JBAMMX010000005">
    <property type="protein sequence ID" value="KAK6940681.1"/>
    <property type="molecule type" value="Genomic_DNA"/>
</dbReference>
<evidence type="ECO:0000259" key="4">
    <source>
        <dbReference type="SMART" id="SM01075"/>
    </source>
</evidence>
<dbReference type="InterPro" id="IPR045173">
    <property type="entry name" value="Cdt1"/>
</dbReference>
<evidence type="ECO:0000256" key="1">
    <source>
        <dbReference type="ARBA" id="ARBA00008356"/>
    </source>
</evidence>
<dbReference type="PANTHER" id="PTHR28637">
    <property type="entry name" value="DNA REPLICATION FACTOR CDT1"/>
    <property type="match status" value="1"/>
</dbReference>
<dbReference type="GO" id="GO:0070182">
    <property type="term" value="F:DNA polymerase binding"/>
    <property type="evidence" value="ECO:0007669"/>
    <property type="project" value="TreeGrafter"/>
</dbReference>
<organism evidence="5 6">
    <name type="scientific">Dillenia turbinata</name>
    <dbReference type="NCBI Taxonomy" id="194707"/>
    <lineage>
        <taxon>Eukaryota</taxon>
        <taxon>Viridiplantae</taxon>
        <taxon>Streptophyta</taxon>
        <taxon>Embryophyta</taxon>
        <taxon>Tracheophyta</taxon>
        <taxon>Spermatophyta</taxon>
        <taxon>Magnoliopsida</taxon>
        <taxon>eudicotyledons</taxon>
        <taxon>Gunneridae</taxon>
        <taxon>Pentapetalae</taxon>
        <taxon>Dilleniales</taxon>
        <taxon>Dilleniaceae</taxon>
        <taxon>Dillenia</taxon>
    </lineage>
</organism>
<dbReference type="GO" id="GO:0071163">
    <property type="term" value="P:DNA replication preinitiation complex assembly"/>
    <property type="evidence" value="ECO:0007669"/>
    <property type="project" value="InterPro"/>
</dbReference>
<feature type="region of interest" description="Disordered" evidence="3">
    <location>
        <begin position="461"/>
        <end position="486"/>
    </location>
</feature>
<dbReference type="CDD" id="cd08767">
    <property type="entry name" value="Cdt1_c"/>
    <property type="match status" value="1"/>
</dbReference>
<gene>
    <name evidence="5" type="ORF">RJ641_030212</name>
</gene>
<evidence type="ECO:0000256" key="2">
    <source>
        <dbReference type="ARBA" id="ARBA00023306"/>
    </source>
</evidence>
<dbReference type="FunFam" id="1.10.10.1420:FF:000003">
    <property type="entry name" value="CDT1-like protein a chloroplastic"/>
    <property type="match status" value="1"/>
</dbReference>
<keyword evidence="2" id="KW-0131">Cell cycle</keyword>
<accession>A0AAN8ZJZ7</accession>
<feature type="compositionally biased region" description="Low complexity" evidence="3">
    <location>
        <begin position="26"/>
        <end position="39"/>
    </location>
</feature>
<feature type="domain" description="CDT1 Geminin-binding" evidence="4">
    <location>
        <begin position="136"/>
        <end position="264"/>
    </location>
</feature>
<dbReference type="InterPro" id="IPR038090">
    <property type="entry name" value="Cdt1_C_WH_dom_sf"/>
</dbReference>
<dbReference type="Proteomes" id="UP001370490">
    <property type="component" value="Unassembled WGS sequence"/>
</dbReference>
<dbReference type="GO" id="GO:0030174">
    <property type="term" value="P:regulation of DNA-templated DNA replication initiation"/>
    <property type="evidence" value="ECO:0007669"/>
    <property type="project" value="InterPro"/>
</dbReference>
<evidence type="ECO:0000256" key="3">
    <source>
        <dbReference type="SAM" id="MobiDB-lite"/>
    </source>
</evidence>
<dbReference type="CDD" id="cd08674">
    <property type="entry name" value="Cdt1_m"/>
    <property type="match status" value="1"/>
</dbReference>
<proteinExistence type="inferred from homology"/>
<feature type="region of interest" description="Disordered" evidence="3">
    <location>
        <begin position="266"/>
        <end position="299"/>
    </location>
</feature>
<dbReference type="InterPro" id="IPR036390">
    <property type="entry name" value="WH_DNA-bd_sf"/>
</dbReference>
<dbReference type="GO" id="GO:0000076">
    <property type="term" value="P:DNA replication checkpoint signaling"/>
    <property type="evidence" value="ECO:0007669"/>
    <property type="project" value="TreeGrafter"/>
</dbReference>
<name>A0AAN8ZJZ7_9MAGN</name>
<feature type="compositionally biased region" description="Polar residues" evidence="3">
    <location>
        <begin position="77"/>
        <end position="87"/>
    </location>
</feature>
<dbReference type="SMART" id="SM01075">
    <property type="entry name" value="CDT1"/>
    <property type="match status" value="1"/>
</dbReference>
<feature type="compositionally biased region" description="Basic and acidic residues" evidence="3">
    <location>
        <begin position="286"/>
        <end position="299"/>
    </location>
</feature>
<evidence type="ECO:0000313" key="5">
    <source>
        <dbReference type="EMBL" id="KAK6940681.1"/>
    </source>
</evidence>
<comment type="caution">
    <text evidence="5">The sequence shown here is derived from an EMBL/GenBank/DDBJ whole genome shotgun (WGS) entry which is preliminary data.</text>
</comment>
<sequence length="652" mass="71991">MEFSSSSSSSSFQSPIKYSRSESKTESFSSSSFETPIKSFRSKKLFDSPAKTHLSDQTKSENISLLSSKTPEKSSLPPRTSRNPTSLFSLNQVKKCAQSLNKSSDPDPISEKQNLSTSIETLVPKSNGRPSASAELPKSYEILLEFFNSLDSSIRLLKLKGSVSTFSNICPKIQCLTDRRFTYGHLAQLKYLLPEVIVTEKILTRDEKTHCMKPDLHITLDKTGLENDGQGGNSHLRKVFRAKILEFFKAHPEGDDVPEEVLPEPFNQFKQDPPSSKFGDAGPSVDAERSTDALSEKRPPVVSVLPKSFSQSKQVLRLSETGVSGLTPVAEPSNEAILQKQLVNVSLLPKSFRRGFSQRLSNVNAENSLKKQSEFSLQPAVPDAEPNPNGSSSEEEDVASAVPSPVKDSANSDDGRTQILTPSHVLATPIKKVGSTNIDICPSPGMAVVTPAKLASSPAEVTSVTPALQPPKRCRMSPVDEPPNTLDKLVRRPLRTRSLVFDTPVKVRKDGDESNNGGYSIGNDIFDILPESLLQSIREKEKKILEEQDPAISQAKRRQEMIACLPKLFNMIHLFFQSSRRSVITKEELIHKLLSSHCDIVDKREVEEQLDLLQELASEWIFEKKTASGDFLLCINKMSSADLIRARLAAAK</sequence>
<dbReference type="InterPro" id="IPR032054">
    <property type="entry name" value="Cdt1_C"/>
</dbReference>
<dbReference type="AlphaFoldDB" id="A0AAN8ZJZ7"/>